<dbReference type="EMBL" id="NCKV01000404">
    <property type="protein sequence ID" value="RWS30715.1"/>
    <property type="molecule type" value="Genomic_DNA"/>
</dbReference>
<evidence type="ECO:0000313" key="7">
    <source>
        <dbReference type="EMBL" id="RWS30715.1"/>
    </source>
</evidence>
<comment type="similarity">
    <text evidence="5">Belongs to the ZIP transporter (TC 2.A.5) family. KE4/Catsup subfamily.</text>
</comment>
<comment type="subcellular location">
    <subcellularLocation>
        <location evidence="1">Membrane</location>
        <topology evidence="1">Multi-pass membrane protein</topology>
    </subcellularLocation>
</comment>
<dbReference type="GO" id="GO:0005385">
    <property type="term" value="F:zinc ion transmembrane transporter activity"/>
    <property type="evidence" value="ECO:0007669"/>
    <property type="project" value="TreeGrafter"/>
</dbReference>
<feature type="transmembrane region" description="Helical" evidence="6">
    <location>
        <begin position="35"/>
        <end position="53"/>
    </location>
</feature>
<feature type="transmembrane region" description="Helical" evidence="6">
    <location>
        <begin position="201"/>
        <end position="223"/>
    </location>
</feature>
<evidence type="ECO:0000256" key="5">
    <source>
        <dbReference type="ARBA" id="ARBA00038485"/>
    </source>
</evidence>
<dbReference type="InterPro" id="IPR003689">
    <property type="entry name" value="ZIP"/>
</dbReference>
<evidence type="ECO:0000256" key="6">
    <source>
        <dbReference type="SAM" id="Phobius"/>
    </source>
</evidence>
<evidence type="ECO:0000256" key="1">
    <source>
        <dbReference type="ARBA" id="ARBA00004141"/>
    </source>
</evidence>
<dbReference type="AlphaFoldDB" id="A0A443ST63"/>
<organism evidence="7 8">
    <name type="scientific">Leptotrombidium deliense</name>
    <dbReference type="NCBI Taxonomy" id="299467"/>
    <lineage>
        <taxon>Eukaryota</taxon>
        <taxon>Metazoa</taxon>
        <taxon>Ecdysozoa</taxon>
        <taxon>Arthropoda</taxon>
        <taxon>Chelicerata</taxon>
        <taxon>Arachnida</taxon>
        <taxon>Acari</taxon>
        <taxon>Acariformes</taxon>
        <taxon>Trombidiformes</taxon>
        <taxon>Prostigmata</taxon>
        <taxon>Anystina</taxon>
        <taxon>Parasitengona</taxon>
        <taxon>Trombiculoidea</taxon>
        <taxon>Trombiculidae</taxon>
        <taxon>Leptotrombidium</taxon>
    </lineage>
</organism>
<reference evidence="7 8" key="1">
    <citation type="journal article" date="2018" name="Gigascience">
        <title>Genomes of trombidid mites reveal novel predicted allergens and laterally-transferred genes associated with secondary metabolism.</title>
        <authorList>
            <person name="Dong X."/>
            <person name="Chaisiri K."/>
            <person name="Xia D."/>
            <person name="Armstrong S.D."/>
            <person name="Fang Y."/>
            <person name="Donnelly M.J."/>
            <person name="Kadowaki T."/>
            <person name="McGarry J.W."/>
            <person name="Darby A.C."/>
            <person name="Makepeace B.L."/>
        </authorList>
    </citation>
    <scope>NUCLEOTIDE SEQUENCE [LARGE SCALE GENOMIC DNA]</scope>
    <source>
        <strain evidence="7">UoL-UT</strain>
    </source>
</reference>
<feature type="transmembrane region" description="Helical" evidence="6">
    <location>
        <begin position="235"/>
        <end position="252"/>
    </location>
</feature>
<gene>
    <name evidence="7" type="ORF">B4U80_06098</name>
</gene>
<sequence>MLSFAVGGLLGDVFLHLLPEAWSCVYKNASHPHETLLLLGFWVLFGISTFLAIEKIAVNISQQETETEISSSTCLQNGNSKQSNGHYSTSNGNGAISIPEKNNQVTGYLNLFANSVDNFTHGLAVAASFLVGVKIGMLTTFAIIVHEVPHEFGDFAILMKSGFSKWEAAKAQISTASVGVLGAIVALSSESTETVGTKTAWILPFTAGGFLHIAMVSILPDILKEDNPWESFKQMICIATGIAVMALVNVFIQ</sequence>
<dbReference type="Pfam" id="PF02535">
    <property type="entry name" value="Zip"/>
    <property type="match status" value="1"/>
</dbReference>
<dbReference type="Proteomes" id="UP000288716">
    <property type="component" value="Unassembled WGS sequence"/>
</dbReference>
<dbReference type="VEuPathDB" id="VectorBase:LDEU001327"/>
<evidence type="ECO:0000256" key="4">
    <source>
        <dbReference type="ARBA" id="ARBA00023136"/>
    </source>
</evidence>
<proteinExistence type="inferred from homology"/>
<dbReference type="GO" id="GO:0016020">
    <property type="term" value="C:membrane"/>
    <property type="evidence" value="ECO:0007669"/>
    <property type="project" value="UniProtKB-SubCell"/>
</dbReference>
<evidence type="ECO:0000313" key="8">
    <source>
        <dbReference type="Proteomes" id="UP000288716"/>
    </source>
</evidence>
<name>A0A443ST63_9ACAR</name>
<feature type="transmembrane region" description="Helical" evidence="6">
    <location>
        <begin position="168"/>
        <end position="189"/>
    </location>
</feature>
<keyword evidence="4 6" id="KW-0472">Membrane</keyword>
<dbReference type="STRING" id="299467.A0A443ST63"/>
<keyword evidence="8" id="KW-1185">Reference proteome</keyword>
<dbReference type="OrthoDB" id="200954at2759"/>
<accession>A0A443ST63</accession>
<evidence type="ECO:0000256" key="2">
    <source>
        <dbReference type="ARBA" id="ARBA00022692"/>
    </source>
</evidence>
<keyword evidence="2 6" id="KW-0812">Transmembrane</keyword>
<protein>
    <submittedName>
        <fullName evidence="7">Zinc transporter ZIP13-like protein</fullName>
    </submittedName>
</protein>
<keyword evidence="3 6" id="KW-1133">Transmembrane helix</keyword>
<comment type="caution">
    <text evidence="7">The sequence shown here is derived from an EMBL/GenBank/DDBJ whole genome shotgun (WGS) entry which is preliminary data.</text>
</comment>
<dbReference type="PANTHER" id="PTHR16950:SF16">
    <property type="entry name" value="ZINC TRANSPORTER ZIP13"/>
    <property type="match status" value="1"/>
</dbReference>
<dbReference type="GO" id="GO:0006882">
    <property type="term" value="P:intracellular zinc ion homeostasis"/>
    <property type="evidence" value="ECO:0007669"/>
    <property type="project" value="TreeGrafter"/>
</dbReference>
<evidence type="ECO:0000256" key="3">
    <source>
        <dbReference type="ARBA" id="ARBA00022989"/>
    </source>
</evidence>
<dbReference type="PANTHER" id="PTHR16950">
    <property type="entry name" value="ZINC TRANSPORTER SLC39A7 HISTIDINE-RICH MEMBRANE PROTEIN KE4"/>
    <property type="match status" value="1"/>
</dbReference>